<comment type="caution">
    <text evidence="2">The sequence shown here is derived from an EMBL/GenBank/DDBJ whole genome shotgun (WGS) entry which is preliminary data.</text>
</comment>
<accession>A0ABP5XJY5</accession>
<reference evidence="3" key="1">
    <citation type="journal article" date="2019" name="Int. J. Syst. Evol. Microbiol.">
        <title>The Global Catalogue of Microorganisms (GCM) 10K type strain sequencing project: providing services to taxonomists for standard genome sequencing and annotation.</title>
        <authorList>
            <consortium name="The Broad Institute Genomics Platform"/>
            <consortium name="The Broad Institute Genome Sequencing Center for Infectious Disease"/>
            <person name="Wu L."/>
            <person name="Ma J."/>
        </authorList>
    </citation>
    <scope>NUCLEOTIDE SEQUENCE [LARGE SCALE GENOMIC DNA]</scope>
    <source>
        <strain evidence="3">JCM 3325</strain>
    </source>
</reference>
<dbReference type="Gene3D" id="3.30.9.10">
    <property type="entry name" value="D-Amino Acid Oxidase, subunit A, domain 2"/>
    <property type="match status" value="1"/>
</dbReference>
<dbReference type="PANTHER" id="PTHR13847:SF281">
    <property type="entry name" value="FAD DEPENDENT OXIDOREDUCTASE DOMAIN-CONTAINING PROTEIN"/>
    <property type="match status" value="1"/>
</dbReference>
<dbReference type="InterPro" id="IPR006076">
    <property type="entry name" value="FAD-dep_OxRdtase"/>
</dbReference>
<dbReference type="InterPro" id="IPR036188">
    <property type="entry name" value="FAD/NAD-bd_sf"/>
</dbReference>
<protein>
    <submittedName>
        <fullName evidence="2">FAD-dependent oxidoreductase</fullName>
    </submittedName>
</protein>
<dbReference type="Pfam" id="PF01266">
    <property type="entry name" value="DAO"/>
    <property type="match status" value="1"/>
</dbReference>
<gene>
    <name evidence="2" type="ORF">GCM10010191_91100</name>
</gene>
<dbReference type="EMBL" id="BAAARW010000046">
    <property type="protein sequence ID" value="GAA2457172.1"/>
    <property type="molecule type" value="Genomic_DNA"/>
</dbReference>
<proteinExistence type="predicted"/>
<dbReference type="PANTHER" id="PTHR13847">
    <property type="entry name" value="SARCOSINE DEHYDROGENASE-RELATED"/>
    <property type="match status" value="1"/>
</dbReference>
<keyword evidence="3" id="KW-1185">Reference proteome</keyword>
<evidence type="ECO:0000259" key="1">
    <source>
        <dbReference type="Pfam" id="PF01266"/>
    </source>
</evidence>
<evidence type="ECO:0000313" key="2">
    <source>
        <dbReference type="EMBL" id="GAA2457172.1"/>
    </source>
</evidence>
<name>A0ABP5XJY5_9ACTN</name>
<sequence>MSAVQAAFADAEPVPVWAADPARPEAGPALTGSQACDLAVVGGGYSGLWAALRAKERDPSLDVVLVEAGQVGAAASGRNGGFCAASLTHGVLNGMARWPGDMYELERLGWENLGAIGETLVRYGIDAEWEVTGRLSVATEEWQLPDLAEEAEVAFELGWQPMTLSAEAVRAEVGSPTYVGGLWDREGTAMLHPAKLAWGLAEACRSLGVRIFESTRVLDVAPPSPSLFRLSTSHGSLTAHRVVLGTGPFPPLLKRHRRYMVPVYDYAMATEPLSAAQLDSLGWRHRQGVSDHANQFHYYRLTADNRIVWGGHDAVYHFGSRIRPGLEWRDATFTALAQNFFTTFPQLEGLRFTHAWGGVVDSSTRLCAFFGSAHEGRLAYAAGYTGLGVGATRFGADVMLDLIGVPQADPSRARLGMVGSKPFPFPPEPLRYGAIELTRRGMARADRNEGRRGLWLRALDRYGLGFTA</sequence>
<organism evidence="2 3">
    <name type="scientific">Actinomadura vinacea</name>
    <dbReference type="NCBI Taxonomy" id="115336"/>
    <lineage>
        <taxon>Bacteria</taxon>
        <taxon>Bacillati</taxon>
        <taxon>Actinomycetota</taxon>
        <taxon>Actinomycetes</taxon>
        <taxon>Streptosporangiales</taxon>
        <taxon>Thermomonosporaceae</taxon>
        <taxon>Actinomadura</taxon>
    </lineage>
</organism>
<feature type="domain" description="FAD dependent oxidoreductase" evidence="1">
    <location>
        <begin position="37"/>
        <end position="399"/>
    </location>
</feature>
<dbReference type="Proteomes" id="UP001501231">
    <property type="component" value="Unassembled WGS sequence"/>
</dbReference>
<dbReference type="RefSeq" id="WP_344598075.1">
    <property type="nucleotide sequence ID" value="NZ_BAAARW010000046.1"/>
</dbReference>
<dbReference type="Gene3D" id="3.50.50.60">
    <property type="entry name" value="FAD/NAD(P)-binding domain"/>
    <property type="match status" value="1"/>
</dbReference>
<evidence type="ECO:0000313" key="3">
    <source>
        <dbReference type="Proteomes" id="UP001501231"/>
    </source>
</evidence>
<dbReference type="SUPFAM" id="SSF51905">
    <property type="entry name" value="FAD/NAD(P)-binding domain"/>
    <property type="match status" value="1"/>
</dbReference>